<dbReference type="EMBL" id="JRUN01000006">
    <property type="protein sequence ID" value="KHD86414.1"/>
    <property type="molecule type" value="Genomic_DNA"/>
</dbReference>
<dbReference type="STRING" id="363870.NG54_03675"/>
<evidence type="ECO:0000313" key="1">
    <source>
        <dbReference type="EMBL" id="KHD86414.1"/>
    </source>
</evidence>
<name>A0A0A6VIF7_9BACI</name>
<dbReference type="AlphaFoldDB" id="A0A0A6VIF7"/>
<organism evidence="1 2">
    <name type="scientific">Heyndrickxia ginsengihumi</name>
    <dbReference type="NCBI Taxonomy" id="363870"/>
    <lineage>
        <taxon>Bacteria</taxon>
        <taxon>Bacillati</taxon>
        <taxon>Bacillota</taxon>
        <taxon>Bacilli</taxon>
        <taxon>Bacillales</taxon>
        <taxon>Bacillaceae</taxon>
        <taxon>Heyndrickxia</taxon>
    </lineage>
</organism>
<proteinExistence type="predicted"/>
<dbReference type="OrthoDB" id="1739831at2"/>
<sequence>MGELANCPTCGRLYTKNPVRDVCENCYREEEKAYDRVYAFLRKRENRAATVETIVEKNDVSEELVYKWVRKGRLLVAHFPNLGYPCEHCGTLIQKGKLCNSCASRLKNDLERFENEQHRQEELLKKRTYYYKK</sequence>
<dbReference type="Proteomes" id="UP000030588">
    <property type="component" value="Unassembled WGS sequence"/>
</dbReference>
<evidence type="ECO:0000313" key="2">
    <source>
        <dbReference type="Proteomes" id="UP000030588"/>
    </source>
</evidence>
<dbReference type="NCBIfam" id="TIGR03826">
    <property type="entry name" value="YvyF"/>
    <property type="match status" value="1"/>
</dbReference>
<gene>
    <name evidence="1" type="ORF">NG54_03675</name>
</gene>
<reference evidence="1 2" key="1">
    <citation type="submission" date="2014-10" db="EMBL/GenBank/DDBJ databases">
        <title>Draft genome of phytase producing Bacillus ginsengihumi strain M2.11.</title>
        <authorList>
            <person name="Toymentseva A."/>
            <person name="Boulygina E.A."/>
            <person name="Kazakov S.V."/>
            <person name="Kayumov I."/>
            <person name="Suleimanova A.D."/>
            <person name="Mardanova A.M."/>
            <person name="Maria S.N."/>
            <person name="Sergey M.Y."/>
            <person name="Sharipova M.R."/>
        </authorList>
    </citation>
    <scope>NUCLEOTIDE SEQUENCE [LARGE SCALE GENOMIC DNA]</scope>
    <source>
        <strain evidence="1 2">M2.11</strain>
    </source>
</reference>
<dbReference type="RefSeq" id="WP_025727198.1">
    <property type="nucleotide sequence ID" value="NZ_JAMAUG010000018.1"/>
</dbReference>
<dbReference type="InterPro" id="IPR022258">
    <property type="entry name" value="Flagellar_operon_YvyF"/>
</dbReference>
<protein>
    <submittedName>
        <fullName evidence="1">Membrane protein</fullName>
    </submittedName>
</protein>
<accession>A0A0A6VIF7</accession>
<comment type="caution">
    <text evidence="1">The sequence shown here is derived from an EMBL/GenBank/DDBJ whole genome shotgun (WGS) entry which is preliminary data.</text>
</comment>